<evidence type="ECO:0000313" key="2">
    <source>
        <dbReference type="Proteomes" id="UP000481043"/>
    </source>
</evidence>
<organism evidence="1 2">
    <name type="scientific">Bacillus mesophilus</name>
    <dbReference type="NCBI Taxonomy" id="1808955"/>
    <lineage>
        <taxon>Bacteria</taxon>
        <taxon>Bacillati</taxon>
        <taxon>Bacillota</taxon>
        <taxon>Bacilli</taxon>
        <taxon>Bacillales</taxon>
        <taxon>Bacillaceae</taxon>
        <taxon>Bacillus</taxon>
    </lineage>
</organism>
<dbReference type="EMBL" id="JAAIWM010000001">
    <property type="protein sequence ID" value="NEY70692.1"/>
    <property type="molecule type" value="Genomic_DNA"/>
</dbReference>
<comment type="caution">
    <text evidence="1">The sequence shown here is derived from an EMBL/GenBank/DDBJ whole genome shotgun (WGS) entry which is preliminary data.</text>
</comment>
<proteinExistence type="predicted"/>
<keyword evidence="2" id="KW-1185">Reference proteome</keyword>
<dbReference type="Proteomes" id="UP000481043">
    <property type="component" value="Unassembled WGS sequence"/>
</dbReference>
<dbReference type="AlphaFoldDB" id="A0A6M0Q3A2"/>
<sequence length="60" mass="7142">MMEDIQQITSFVIRCNCIEVQEVTGKKLWRIKIKHVQGEEEISVQNLEDMLMYMKRVLGE</sequence>
<evidence type="ECO:0000313" key="1">
    <source>
        <dbReference type="EMBL" id="NEY70692.1"/>
    </source>
</evidence>
<reference evidence="1 2" key="1">
    <citation type="submission" date="2020-02" db="EMBL/GenBank/DDBJ databases">
        <title>Bacillus aquiflavi sp. nov., isolated from yellow water of strong flavor Chinese baijiu in Yibin region of China.</title>
        <authorList>
            <person name="Xie J."/>
        </authorList>
    </citation>
    <scope>NUCLEOTIDE SEQUENCE [LARGE SCALE GENOMIC DNA]</scope>
    <source>
        <strain evidence="1 2">SA4</strain>
    </source>
</reference>
<dbReference type="RefSeq" id="WP_163177536.1">
    <property type="nucleotide sequence ID" value="NZ_JAAIWM010000001.1"/>
</dbReference>
<gene>
    <name evidence="1" type="ORF">G4D63_02955</name>
</gene>
<protein>
    <submittedName>
        <fullName evidence="1">Uncharacterized protein</fullName>
    </submittedName>
</protein>
<accession>A0A6M0Q3A2</accession>
<name>A0A6M0Q3A2_9BACI</name>